<evidence type="ECO:0000313" key="3">
    <source>
        <dbReference type="Proteomes" id="UP000267017"/>
    </source>
</evidence>
<dbReference type="OrthoDB" id="2658234at2"/>
<keyword evidence="1" id="KW-0472">Membrane</keyword>
<evidence type="ECO:0008006" key="4">
    <source>
        <dbReference type="Google" id="ProtNLM"/>
    </source>
</evidence>
<dbReference type="RefSeq" id="WP_128631270.1">
    <property type="nucleotide sequence ID" value="NZ_RRCN01000001.1"/>
</dbReference>
<keyword evidence="3" id="KW-1185">Reference proteome</keyword>
<evidence type="ECO:0000313" key="2">
    <source>
        <dbReference type="EMBL" id="RRJ63433.1"/>
    </source>
</evidence>
<gene>
    <name evidence="2" type="ORF">EHV15_11240</name>
</gene>
<dbReference type="AlphaFoldDB" id="A0A3P3U4D0"/>
<protein>
    <recommendedName>
        <fullName evidence="4">DUF3139 domain-containing protein</fullName>
    </recommendedName>
</protein>
<keyword evidence="1" id="KW-0812">Transmembrane</keyword>
<dbReference type="EMBL" id="RRCN01000001">
    <property type="protein sequence ID" value="RRJ63433.1"/>
    <property type="molecule type" value="Genomic_DNA"/>
</dbReference>
<feature type="transmembrane region" description="Helical" evidence="1">
    <location>
        <begin position="6"/>
        <end position="30"/>
    </location>
</feature>
<keyword evidence="1" id="KW-1133">Transmembrane helix</keyword>
<comment type="caution">
    <text evidence="2">The sequence shown here is derived from an EMBL/GenBank/DDBJ whole genome shotgun (WGS) entry which is preliminary data.</text>
</comment>
<accession>A0A3P3U4D0</accession>
<organism evidence="2 3">
    <name type="scientific">Paenibacillus oralis</name>
    <dbReference type="NCBI Taxonomy" id="2490856"/>
    <lineage>
        <taxon>Bacteria</taxon>
        <taxon>Bacillati</taxon>
        <taxon>Bacillota</taxon>
        <taxon>Bacilli</taxon>
        <taxon>Bacillales</taxon>
        <taxon>Paenibacillaceae</taxon>
        <taxon>Paenibacillus</taxon>
    </lineage>
</organism>
<evidence type="ECO:0000256" key="1">
    <source>
        <dbReference type="SAM" id="Phobius"/>
    </source>
</evidence>
<reference evidence="2 3" key="1">
    <citation type="submission" date="2018-11" db="EMBL/GenBank/DDBJ databases">
        <title>Genome sequencing of Paenibacillus sp. KCOM 3021 (= ChDC PVNT-B20).</title>
        <authorList>
            <person name="Kook J.-K."/>
            <person name="Park S.-N."/>
            <person name="Lim Y.K."/>
        </authorList>
    </citation>
    <scope>NUCLEOTIDE SEQUENCE [LARGE SCALE GENOMIC DNA]</scope>
    <source>
        <strain evidence="2 3">KCOM 3021</strain>
    </source>
</reference>
<name>A0A3P3U4D0_9BACL</name>
<sequence>MSQQKVMRWIFSILLIAGTGIIAVVIYFGVNGTPWGKKSFGLTVEEYLNSKDPNIKIISQEVRYSVVDMRYHSTVCTESGEKFEVSIGYNNELEDN</sequence>
<dbReference type="Proteomes" id="UP000267017">
    <property type="component" value="Unassembled WGS sequence"/>
</dbReference>
<proteinExistence type="predicted"/>